<comment type="similarity">
    <text evidence="2">Belongs to the cytidine and deoxycytidylate deaminase family. ADAT3 subfamily.</text>
</comment>
<dbReference type="GO" id="GO:0046872">
    <property type="term" value="F:metal ion binding"/>
    <property type="evidence" value="ECO:0007669"/>
    <property type="project" value="UniProtKB-KW"/>
</dbReference>
<dbReference type="SUPFAM" id="SSF53927">
    <property type="entry name" value="Cytidine deaminase-like"/>
    <property type="match status" value="1"/>
</dbReference>
<evidence type="ECO:0000313" key="5">
    <source>
        <dbReference type="EMBL" id="KAK9941526.1"/>
    </source>
</evidence>
<dbReference type="AlphaFoldDB" id="A0AAW1XYJ1"/>
<comment type="caution">
    <text evidence="5">The sequence shown here is derived from an EMBL/GenBank/DDBJ whole genome shotgun (WGS) entry which is preliminary data.</text>
</comment>
<dbReference type="GO" id="GO:0002100">
    <property type="term" value="P:tRNA wobble adenosine to inosine editing"/>
    <property type="evidence" value="ECO:0007669"/>
    <property type="project" value="InterPro"/>
</dbReference>
<dbReference type="InterPro" id="IPR016193">
    <property type="entry name" value="Cytidine_deaminase-like"/>
</dbReference>
<dbReference type="InterPro" id="IPR002125">
    <property type="entry name" value="CMP_dCMP_dom"/>
</dbReference>
<dbReference type="Gene3D" id="3.40.140.10">
    <property type="entry name" value="Cytidine Deaminase, domain 2"/>
    <property type="match status" value="1"/>
</dbReference>
<proteinExistence type="inferred from homology"/>
<evidence type="ECO:0000256" key="3">
    <source>
        <dbReference type="SAM" id="MobiDB-lite"/>
    </source>
</evidence>
<keyword evidence="1" id="KW-0819">tRNA processing</keyword>
<feature type="domain" description="CMP/dCMP-type deaminase" evidence="4">
    <location>
        <begin position="254"/>
        <end position="378"/>
    </location>
</feature>
<name>A0AAW1XYJ1_RUBAR</name>
<dbReference type="GO" id="GO:0005634">
    <property type="term" value="C:nucleus"/>
    <property type="evidence" value="ECO:0007669"/>
    <property type="project" value="TreeGrafter"/>
</dbReference>
<keyword evidence="6" id="KW-1185">Reference proteome</keyword>
<dbReference type="PANTHER" id="PTHR11079:SF156">
    <property type="entry name" value="INACTIVE TRNA-SPECIFIC ADENOSINE DEAMINASE-LIKE PROTEIN 3-RELATED"/>
    <property type="match status" value="1"/>
</dbReference>
<dbReference type="GO" id="GO:0052717">
    <property type="term" value="F:tRNA-specific adenosine-34 deaminase activity"/>
    <property type="evidence" value="ECO:0007669"/>
    <property type="project" value="UniProtKB-EC"/>
</dbReference>
<dbReference type="EMBL" id="JBEDUW010000002">
    <property type="protein sequence ID" value="KAK9941526.1"/>
    <property type="molecule type" value="Genomic_DNA"/>
</dbReference>
<evidence type="ECO:0000313" key="6">
    <source>
        <dbReference type="Proteomes" id="UP001457282"/>
    </source>
</evidence>
<accession>A0AAW1XYJ1</accession>
<reference evidence="5 6" key="1">
    <citation type="journal article" date="2023" name="G3 (Bethesda)">
        <title>A chromosome-length genome assembly and annotation of blackberry (Rubus argutus, cv. 'Hillquist').</title>
        <authorList>
            <person name="Bruna T."/>
            <person name="Aryal R."/>
            <person name="Dudchenko O."/>
            <person name="Sargent D.J."/>
            <person name="Mead D."/>
            <person name="Buti M."/>
            <person name="Cavallini A."/>
            <person name="Hytonen T."/>
            <person name="Andres J."/>
            <person name="Pham M."/>
            <person name="Weisz D."/>
            <person name="Mascagni F."/>
            <person name="Usai G."/>
            <person name="Natali L."/>
            <person name="Bassil N."/>
            <person name="Fernandez G.E."/>
            <person name="Lomsadze A."/>
            <person name="Armour M."/>
            <person name="Olukolu B."/>
            <person name="Poorten T."/>
            <person name="Britton C."/>
            <person name="Davik J."/>
            <person name="Ashrafi H."/>
            <person name="Aiden E.L."/>
            <person name="Borodovsky M."/>
            <person name="Worthington M."/>
        </authorList>
    </citation>
    <scope>NUCLEOTIDE SEQUENCE [LARGE SCALE GENOMIC DNA]</scope>
    <source>
        <strain evidence="5">PI 553951</strain>
    </source>
</reference>
<evidence type="ECO:0000259" key="4">
    <source>
        <dbReference type="PROSITE" id="PS51747"/>
    </source>
</evidence>
<dbReference type="PROSITE" id="PS51747">
    <property type="entry name" value="CYT_DCMP_DEAMINASES_2"/>
    <property type="match status" value="1"/>
</dbReference>
<dbReference type="GO" id="GO:0005737">
    <property type="term" value="C:cytoplasm"/>
    <property type="evidence" value="ECO:0007669"/>
    <property type="project" value="TreeGrafter"/>
</dbReference>
<organism evidence="5 6">
    <name type="scientific">Rubus argutus</name>
    <name type="common">Southern blackberry</name>
    <dbReference type="NCBI Taxonomy" id="59490"/>
    <lineage>
        <taxon>Eukaryota</taxon>
        <taxon>Viridiplantae</taxon>
        <taxon>Streptophyta</taxon>
        <taxon>Embryophyta</taxon>
        <taxon>Tracheophyta</taxon>
        <taxon>Spermatophyta</taxon>
        <taxon>Magnoliopsida</taxon>
        <taxon>eudicotyledons</taxon>
        <taxon>Gunneridae</taxon>
        <taxon>Pentapetalae</taxon>
        <taxon>rosids</taxon>
        <taxon>fabids</taxon>
        <taxon>Rosales</taxon>
        <taxon>Rosaceae</taxon>
        <taxon>Rosoideae</taxon>
        <taxon>Rosoideae incertae sedis</taxon>
        <taxon>Rubus</taxon>
    </lineage>
</organism>
<dbReference type="Proteomes" id="UP001457282">
    <property type="component" value="Unassembled WGS sequence"/>
</dbReference>
<sequence>MESWQIVHIPDIPSIPPDQQPTVDVIASFIDPKVANTLVRRLNQIAQLESLRHVKRVQKKFVEGGRTQLSVIICLASENGNPLDSIPHDVQELMNSYQLSPFITKVCKYAALSKEEWEEQCKLWPTSYHPPTYNIDGITGFSEEDSELVFGFMKYAIQLAKSGANTVVNAAVIVDPSVKQVIATACDQLNKTTLETYFFKKPEASISHSESDGVLSYETPHSNSLPNYSKQLYTGVCCLYPWRWAEQQSDTNSCSWHPLRHAAIVAIESSAARDIHLFPSLGKIQDKYGEMDHTQSSSAGSPAKRQKTHSTNVNDEVHLDTDDEGSSSLSVRPYLCTGFDIYLAWEPCIMCAMALVHQRIRRIFFAFPNPNAGALGSVHRLQGERSLNHHYAVFRVLVPEEVLSKAAAAENN</sequence>
<evidence type="ECO:0000256" key="2">
    <source>
        <dbReference type="ARBA" id="ARBA00038160"/>
    </source>
</evidence>
<feature type="region of interest" description="Disordered" evidence="3">
    <location>
        <begin position="291"/>
        <end position="327"/>
    </location>
</feature>
<protein>
    <recommendedName>
        <fullName evidence="4">CMP/dCMP-type deaminase domain-containing protein</fullName>
    </recommendedName>
</protein>
<dbReference type="PANTHER" id="PTHR11079">
    <property type="entry name" value="CYTOSINE DEAMINASE FAMILY MEMBER"/>
    <property type="match status" value="1"/>
</dbReference>
<gene>
    <name evidence="5" type="ORF">M0R45_007230</name>
</gene>
<evidence type="ECO:0000256" key="1">
    <source>
        <dbReference type="ARBA" id="ARBA00022694"/>
    </source>
</evidence>